<keyword evidence="1" id="KW-0175">Coiled coil</keyword>
<feature type="compositionally biased region" description="Gly residues" evidence="2">
    <location>
        <begin position="156"/>
        <end position="165"/>
    </location>
</feature>
<dbReference type="AlphaFoldDB" id="A0A1I1YRJ5"/>
<accession>A0A1I1YRJ5</accession>
<evidence type="ECO:0000313" key="4">
    <source>
        <dbReference type="EMBL" id="SFE20600.1"/>
    </source>
</evidence>
<evidence type="ECO:0000256" key="1">
    <source>
        <dbReference type="SAM" id="Coils"/>
    </source>
</evidence>
<keyword evidence="3" id="KW-0472">Membrane</keyword>
<protein>
    <submittedName>
        <fullName evidence="4">Uncharacterized protein</fullName>
    </submittedName>
</protein>
<feature type="coiled-coil region" evidence="1">
    <location>
        <begin position="31"/>
        <end position="91"/>
    </location>
</feature>
<proteinExistence type="predicted"/>
<organism evidence="4 5">
    <name type="scientific">Roseivivax sediminis</name>
    <dbReference type="NCBI Taxonomy" id="936889"/>
    <lineage>
        <taxon>Bacteria</taxon>
        <taxon>Pseudomonadati</taxon>
        <taxon>Pseudomonadota</taxon>
        <taxon>Alphaproteobacteria</taxon>
        <taxon>Rhodobacterales</taxon>
        <taxon>Roseobacteraceae</taxon>
        <taxon>Roseivivax</taxon>
    </lineage>
</organism>
<evidence type="ECO:0000313" key="5">
    <source>
        <dbReference type="Proteomes" id="UP000325289"/>
    </source>
</evidence>
<name>A0A1I1YRJ5_9RHOB</name>
<keyword evidence="3" id="KW-0812">Transmembrane</keyword>
<keyword evidence="5" id="KW-1185">Reference proteome</keyword>
<keyword evidence="3" id="KW-1133">Transmembrane helix</keyword>
<evidence type="ECO:0000256" key="2">
    <source>
        <dbReference type="SAM" id="MobiDB-lite"/>
    </source>
</evidence>
<sequence length="312" mass="33812">MSGGAQAPHYIAAQAAFEGAENADSGDVELQDMAEDAADAGEDALEQAEAQAHIYDQLPDRVRIHALEAALNEVENQQAAMLNRLRALEGVRVAQVDGEQNQFATIRQKQRRMVCLGSVLFGTLGVSVVAGGTLIGLQLASVMKTLKEQETAHKSSGGGGDGTTGGAEDDDDAKDVEEKMQTVAQTTIDEWAKLPNALLWDAIAREAFEGDPVWSLRTWAFVTRMLSKILKSMEASGRIADPGALAVDRAVVDADFVTWRDSNDLDARWIFDLSDRRVPSDSDNAGELQIRAARMDYLAQMFTRAEETLDDA</sequence>
<feature type="region of interest" description="Disordered" evidence="2">
    <location>
        <begin position="150"/>
        <end position="173"/>
    </location>
</feature>
<evidence type="ECO:0000256" key="3">
    <source>
        <dbReference type="SAM" id="Phobius"/>
    </source>
</evidence>
<dbReference type="Proteomes" id="UP000325289">
    <property type="component" value="Unassembled WGS sequence"/>
</dbReference>
<dbReference type="EMBL" id="FOMS01000007">
    <property type="protein sequence ID" value="SFE20600.1"/>
    <property type="molecule type" value="Genomic_DNA"/>
</dbReference>
<dbReference type="RefSeq" id="WP_149756223.1">
    <property type="nucleotide sequence ID" value="NZ_FOMS01000007.1"/>
</dbReference>
<reference evidence="4 5" key="1">
    <citation type="submission" date="2016-10" db="EMBL/GenBank/DDBJ databases">
        <authorList>
            <person name="Varghese N."/>
            <person name="Submissions S."/>
        </authorList>
    </citation>
    <scope>NUCLEOTIDE SEQUENCE [LARGE SCALE GENOMIC DNA]</scope>
    <source>
        <strain evidence="5">YIM D21,KCTC 23444,ACCC 10710</strain>
    </source>
</reference>
<feature type="transmembrane region" description="Helical" evidence="3">
    <location>
        <begin position="113"/>
        <end position="137"/>
    </location>
</feature>
<gene>
    <name evidence="4" type="ORF">SAMN04515678_107108</name>
</gene>